<feature type="region of interest" description="Disordered" evidence="1">
    <location>
        <begin position="34"/>
        <end position="71"/>
    </location>
</feature>
<dbReference type="OrthoDB" id="440781at2759"/>
<dbReference type="GO" id="GO:0006886">
    <property type="term" value="P:intracellular protein transport"/>
    <property type="evidence" value="ECO:0007669"/>
    <property type="project" value="TreeGrafter"/>
</dbReference>
<proteinExistence type="predicted"/>
<feature type="compositionally biased region" description="Basic and acidic residues" evidence="1">
    <location>
        <begin position="40"/>
        <end position="52"/>
    </location>
</feature>
<protein>
    <submittedName>
        <fullName evidence="2">Uncharacterized protein</fullName>
    </submittedName>
</protein>
<dbReference type="Proteomes" id="UP000186601">
    <property type="component" value="Unassembled WGS sequence"/>
</dbReference>
<feature type="compositionally biased region" description="Basic and acidic residues" evidence="1">
    <location>
        <begin position="61"/>
        <end position="71"/>
    </location>
</feature>
<dbReference type="GO" id="GO:0005634">
    <property type="term" value="C:nucleus"/>
    <property type="evidence" value="ECO:0007669"/>
    <property type="project" value="TreeGrafter"/>
</dbReference>
<name>A0A2R6PC20_9APHY</name>
<comment type="caution">
    <text evidence="2">The sequence shown here is derived from an EMBL/GenBank/DDBJ whole genome shotgun (WGS) entry which is preliminary data.</text>
</comment>
<dbReference type="PANTHER" id="PTHR46467">
    <property type="entry name" value="TETHER CONTAINING UBX DOMAIN FOR GLUT4"/>
    <property type="match status" value="1"/>
</dbReference>
<gene>
    <name evidence="2" type="ORF">PHLCEN_2v5095</name>
</gene>
<sequence>MKGDIPELYFTPTAAELKAVQSSLAARTQSLANAPLRTQAMRDADQKAREARWPTLPDQTPPKRELKVSDPKVRDLNLSQLQLAPSSVLHLKFEDDSLNHVDVPAPLEASVLARAEDLPIYSANDSSPRRETAPAPSQTAASDSSSSKTNTPKIPKWMKLGHSRQISFRRMAIH</sequence>
<feature type="compositionally biased region" description="Low complexity" evidence="1">
    <location>
        <begin position="133"/>
        <end position="152"/>
    </location>
</feature>
<accession>A0A2R6PC20</accession>
<evidence type="ECO:0000313" key="2">
    <source>
        <dbReference type="EMBL" id="PSR88744.1"/>
    </source>
</evidence>
<feature type="region of interest" description="Disordered" evidence="1">
    <location>
        <begin position="122"/>
        <end position="159"/>
    </location>
</feature>
<dbReference type="GO" id="GO:0005737">
    <property type="term" value="C:cytoplasm"/>
    <property type="evidence" value="ECO:0007669"/>
    <property type="project" value="TreeGrafter"/>
</dbReference>
<dbReference type="PANTHER" id="PTHR46467:SF1">
    <property type="entry name" value="TETHER CONTAINING UBX DOMAIN FOR GLUT4"/>
    <property type="match status" value="1"/>
</dbReference>
<evidence type="ECO:0000256" key="1">
    <source>
        <dbReference type="SAM" id="MobiDB-lite"/>
    </source>
</evidence>
<dbReference type="EMBL" id="MLYV02000503">
    <property type="protein sequence ID" value="PSR88744.1"/>
    <property type="molecule type" value="Genomic_DNA"/>
</dbReference>
<dbReference type="STRING" id="98765.A0A2R6PC20"/>
<reference evidence="2 3" key="1">
    <citation type="submission" date="2018-02" db="EMBL/GenBank/DDBJ databases">
        <title>Genome sequence of the basidiomycete white-rot fungus Phlebia centrifuga.</title>
        <authorList>
            <person name="Granchi Z."/>
            <person name="Peng M."/>
            <person name="de Vries R.P."/>
            <person name="Hilden K."/>
            <person name="Makela M.R."/>
            <person name="Grigoriev I."/>
            <person name="Riley R."/>
        </authorList>
    </citation>
    <scope>NUCLEOTIDE SEQUENCE [LARGE SCALE GENOMIC DNA]</scope>
    <source>
        <strain evidence="2 3">FBCC195</strain>
    </source>
</reference>
<organism evidence="2 3">
    <name type="scientific">Hermanssonia centrifuga</name>
    <dbReference type="NCBI Taxonomy" id="98765"/>
    <lineage>
        <taxon>Eukaryota</taxon>
        <taxon>Fungi</taxon>
        <taxon>Dikarya</taxon>
        <taxon>Basidiomycota</taxon>
        <taxon>Agaricomycotina</taxon>
        <taxon>Agaricomycetes</taxon>
        <taxon>Polyporales</taxon>
        <taxon>Meruliaceae</taxon>
        <taxon>Hermanssonia</taxon>
    </lineage>
</organism>
<evidence type="ECO:0000313" key="3">
    <source>
        <dbReference type="Proteomes" id="UP000186601"/>
    </source>
</evidence>
<keyword evidence="3" id="KW-1185">Reference proteome</keyword>
<dbReference type="AlphaFoldDB" id="A0A2R6PC20"/>
<dbReference type="GO" id="GO:0012506">
    <property type="term" value="C:vesicle membrane"/>
    <property type="evidence" value="ECO:0007669"/>
    <property type="project" value="TreeGrafter"/>
</dbReference>